<evidence type="ECO:0000313" key="2">
    <source>
        <dbReference type="EMBL" id="CAA9346799.1"/>
    </source>
</evidence>
<name>A0A6J4M5S2_9ACTN</name>
<reference evidence="2" key="1">
    <citation type="submission" date="2020-02" db="EMBL/GenBank/DDBJ databases">
        <authorList>
            <person name="Meier V. D."/>
        </authorList>
    </citation>
    <scope>NUCLEOTIDE SEQUENCE</scope>
    <source>
        <strain evidence="2">AVDCRST_MAG36</strain>
    </source>
</reference>
<dbReference type="AlphaFoldDB" id="A0A6J4M5S2"/>
<accession>A0A6J4M5S2</accession>
<keyword evidence="1" id="KW-1133">Transmembrane helix</keyword>
<organism evidence="2">
    <name type="scientific">uncultured Nocardioidaceae bacterium</name>
    <dbReference type="NCBI Taxonomy" id="253824"/>
    <lineage>
        <taxon>Bacteria</taxon>
        <taxon>Bacillati</taxon>
        <taxon>Actinomycetota</taxon>
        <taxon>Actinomycetes</taxon>
        <taxon>Propionibacteriales</taxon>
        <taxon>Nocardioidaceae</taxon>
        <taxon>environmental samples</taxon>
    </lineage>
</organism>
<evidence type="ECO:0000256" key="1">
    <source>
        <dbReference type="SAM" id="Phobius"/>
    </source>
</evidence>
<gene>
    <name evidence="2" type="ORF">AVDCRST_MAG36-1690</name>
</gene>
<sequence length="206" mass="21760">MHGRAPVTTPGRASGRLRQLLVLVALAVAGVVAGRLTVLLLDHPSPAVREAAPVHASDTRPTDPLPRAGAAARAAGAAALLHRWDAARATAYARGDPSALRRLYVPRSRAGARDVRLLEAYAARGLVVRGLRTQLLSLRVLSRGSDRLRIEVTDRRVGGRAVGRVGGSSDEGGAVAVALPQDAPSTRVLELRHREGRWRVSSVVDG</sequence>
<protein>
    <submittedName>
        <fullName evidence="2">Uncharacterized protein</fullName>
    </submittedName>
</protein>
<dbReference type="EMBL" id="CADCUH010000110">
    <property type="protein sequence ID" value="CAA9346799.1"/>
    <property type="molecule type" value="Genomic_DNA"/>
</dbReference>
<keyword evidence="1" id="KW-0812">Transmembrane</keyword>
<proteinExistence type="predicted"/>
<keyword evidence="1" id="KW-0472">Membrane</keyword>
<feature type="transmembrane region" description="Helical" evidence="1">
    <location>
        <begin position="20"/>
        <end position="41"/>
    </location>
</feature>